<organism evidence="5 6">
    <name type="scientific">Pyrodictium occultum</name>
    <dbReference type="NCBI Taxonomy" id="2309"/>
    <lineage>
        <taxon>Archaea</taxon>
        <taxon>Thermoproteota</taxon>
        <taxon>Thermoprotei</taxon>
        <taxon>Desulfurococcales</taxon>
        <taxon>Pyrodictiaceae</taxon>
        <taxon>Pyrodictium</taxon>
    </lineage>
</organism>
<evidence type="ECO:0000313" key="5">
    <source>
        <dbReference type="EMBL" id="KSW11675.1"/>
    </source>
</evidence>
<dbReference type="SMART" id="SM01103">
    <property type="entry name" value="CRS1_YhbY"/>
    <property type="match status" value="1"/>
</dbReference>
<dbReference type="Proteomes" id="UP000053352">
    <property type="component" value="Unassembled WGS sequence"/>
</dbReference>
<protein>
    <recommendedName>
        <fullName evidence="4">CRM domain-containing protein</fullName>
    </recommendedName>
</protein>
<feature type="domain" description="CRM" evidence="4">
    <location>
        <begin position="1"/>
        <end position="99"/>
    </location>
</feature>
<dbReference type="EMBL" id="LNTB01000001">
    <property type="protein sequence ID" value="KSW11675.1"/>
    <property type="molecule type" value="Genomic_DNA"/>
</dbReference>
<sequence>MRRGHLSRLKELVQQGPADVIIGKNGLSEGVLGEIDRRLKEKSIVKVKALKSAIKVTGLDRRELARRVAERLGARLLDVRGRTFVLYRPEPRRERPEANVRNKIRSSRERGAVGRRTVWSQR</sequence>
<dbReference type="PANTHER" id="PTHR40065:SF3">
    <property type="entry name" value="RNA-BINDING PROTEIN YHBY"/>
    <property type="match status" value="1"/>
</dbReference>
<evidence type="ECO:0000256" key="1">
    <source>
        <dbReference type="ARBA" id="ARBA00022884"/>
    </source>
</evidence>
<name>A0A0V8RUE2_PYROC</name>
<evidence type="ECO:0000259" key="4">
    <source>
        <dbReference type="PROSITE" id="PS51295"/>
    </source>
</evidence>
<dbReference type="PANTHER" id="PTHR40065">
    <property type="entry name" value="RNA-BINDING PROTEIN YHBY"/>
    <property type="match status" value="1"/>
</dbReference>
<dbReference type="SUPFAM" id="SSF75471">
    <property type="entry name" value="YhbY-like"/>
    <property type="match status" value="1"/>
</dbReference>
<accession>A0A0V8RUE2</accession>
<dbReference type="Gene3D" id="3.30.110.60">
    <property type="entry name" value="YhbY-like"/>
    <property type="match status" value="1"/>
</dbReference>
<dbReference type="InterPro" id="IPR051925">
    <property type="entry name" value="RNA-binding_domain"/>
</dbReference>
<reference evidence="5 6" key="1">
    <citation type="submission" date="2015-11" db="EMBL/GenBank/DDBJ databases">
        <title>Genome sequence of Pyrodictium occultum PL-19, a marine hyperthermophilic archaeon isolated from Volcano, Italy.</title>
        <authorList>
            <person name="Utturkar S."/>
            <person name="Huber H."/>
            <person name="Leptihn S."/>
            <person name="Brown S."/>
            <person name="Stetter K.O."/>
            <person name="Podar M."/>
        </authorList>
    </citation>
    <scope>NUCLEOTIDE SEQUENCE [LARGE SCALE GENOMIC DNA]</scope>
    <source>
        <strain evidence="5 6">PL-19</strain>
    </source>
</reference>
<gene>
    <name evidence="5" type="ORF">CF15_02315</name>
</gene>
<feature type="compositionally biased region" description="Basic and acidic residues" evidence="3">
    <location>
        <begin position="91"/>
        <end position="112"/>
    </location>
</feature>
<keyword evidence="1 2" id="KW-0694">RNA-binding</keyword>
<comment type="caution">
    <text evidence="5">The sequence shown here is derived from an EMBL/GenBank/DDBJ whole genome shotgun (WGS) entry which is preliminary data.</text>
</comment>
<dbReference type="GO" id="GO:0003723">
    <property type="term" value="F:RNA binding"/>
    <property type="evidence" value="ECO:0007669"/>
    <property type="project" value="UniProtKB-UniRule"/>
</dbReference>
<dbReference type="Pfam" id="PF01985">
    <property type="entry name" value="CRS1_YhbY"/>
    <property type="match status" value="1"/>
</dbReference>
<evidence type="ECO:0000256" key="2">
    <source>
        <dbReference type="PROSITE-ProRule" id="PRU00626"/>
    </source>
</evidence>
<feature type="region of interest" description="Disordered" evidence="3">
    <location>
        <begin position="91"/>
        <end position="122"/>
    </location>
</feature>
<dbReference type="OrthoDB" id="30785at2157"/>
<evidence type="ECO:0000313" key="6">
    <source>
        <dbReference type="Proteomes" id="UP000053352"/>
    </source>
</evidence>
<dbReference type="InterPro" id="IPR035920">
    <property type="entry name" value="YhbY-like_sf"/>
</dbReference>
<dbReference type="PROSITE" id="PS51295">
    <property type="entry name" value="CRM"/>
    <property type="match status" value="1"/>
</dbReference>
<dbReference type="STRING" id="2309.CF15_02315"/>
<keyword evidence="6" id="KW-1185">Reference proteome</keyword>
<dbReference type="InterPro" id="IPR001890">
    <property type="entry name" value="RNA-binding_CRM"/>
</dbReference>
<dbReference type="AlphaFoldDB" id="A0A0V8RUE2"/>
<evidence type="ECO:0000256" key="3">
    <source>
        <dbReference type="SAM" id="MobiDB-lite"/>
    </source>
</evidence>
<proteinExistence type="predicted"/>